<gene>
    <name evidence="3" type="ORF">F0P94_04425</name>
</gene>
<dbReference type="Proteomes" id="UP000326570">
    <property type="component" value="Unassembled WGS sequence"/>
</dbReference>
<evidence type="ECO:0000313" key="3">
    <source>
        <dbReference type="EMBL" id="KAA9340679.1"/>
    </source>
</evidence>
<dbReference type="EMBL" id="VTWT01000002">
    <property type="protein sequence ID" value="KAA9340679.1"/>
    <property type="molecule type" value="Genomic_DNA"/>
</dbReference>
<feature type="region of interest" description="Disordered" evidence="1">
    <location>
        <begin position="144"/>
        <end position="175"/>
    </location>
</feature>
<evidence type="ECO:0000313" key="4">
    <source>
        <dbReference type="Proteomes" id="UP000326570"/>
    </source>
</evidence>
<protein>
    <recommendedName>
        <fullName evidence="5">DUF4890 domain-containing protein</fullName>
    </recommendedName>
</protein>
<name>A0A5N1J273_9BACT</name>
<keyword evidence="4" id="KW-1185">Reference proteome</keyword>
<evidence type="ECO:0000256" key="1">
    <source>
        <dbReference type="SAM" id="MobiDB-lite"/>
    </source>
</evidence>
<feature type="chain" id="PRO_5025018962" description="DUF4890 domain-containing protein" evidence="2">
    <location>
        <begin position="20"/>
        <end position="175"/>
    </location>
</feature>
<reference evidence="3 4" key="1">
    <citation type="submission" date="2019-09" db="EMBL/GenBank/DDBJ databases">
        <title>Genome sequence of Adhaeribacter sp. M2.</title>
        <authorList>
            <person name="Srinivasan S."/>
        </authorList>
    </citation>
    <scope>NUCLEOTIDE SEQUENCE [LARGE SCALE GENOMIC DNA]</scope>
    <source>
        <strain evidence="3 4">M2</strain>
    </source>
</reference>
<sequence length="175" mass="19719">MKKILFAFLLVLGTSAAFAQTQKGTETKTKTKSKTTTAPAKTAKPAPKKPAEKVNQETPEQKAAREKMAIEKGRALTENMNKNLQFSPKQYEEVLKINQRSISQVEYAKVRYIKNLRKMNNEIQNIGASRMSLLKDVLTPQQFQTYNQKRAEKMGLPGEGSPQQSPQPGRESYDN</sequence>
<dbReference type="RefSeq" id="WP_150902606.1">
    <property type="nucleotide sequence ID" value="NZ_VTWT01000002.1"/>
</dbReference>
<evidence type="ECO:0000256" key="2">
    <source>
        <dbReference type="SAM" id="SignalP"/>
    </source>
</evidence>
<evidence type="ECO:0008006" key="5">
    <source>
        <dbReference type="Google" id="ProtNLM"/>
    </source>
</evidence>
<feature type="region of interest" description="Disordered" evidence="1">
    <location>
        <begin position="21"/>
        <end position="63"/>
    </location>
</feature>
<feature type="signal peptide" evidence="2">
    <location>
        <begin position="1"/>
        <end position="19"/>
    </location>
</feature>
<dbReference type="AlphaFoldDB" id="A0A5N1J273"/>
<feature type="compositionally biased region" description="Basic and acidic residues" evidence="1">
    <location>
        <begin position="49"/>
        <end position="63"/>
    </location>
</feature>
<comment type="caution">
    <text evidence="3">The sequence shown here is derived from an EMBL/GenBank/DDBJ whole genome shotgun (WGS) entry which is preliminary data.</text>
</comment>
<proteinExistence type="predicted"/>
<feature type="compositionally biased region" description="Low complexity" evidence="1">
    <location>
        <begin position="34"/>
        <end position="45"/>
    </location>
</feature>
<organism evidence="3 4">
    <name type="scientific">Adhaeribacter soli</name>
    <dbReference type="NCBI Taxonomy" id="2607655"/>
    <lineage>
        <taxon>Bacteria</taxon>
        <taxon>Pseudomonadati</taxon>
        <taxon>Bacteroidota</taxon>
        <taxon>Cytophagia</taxon>
        <taxon>Cytophagales</taxon>
        <taxon>Hymenobacteraceae</taxon>
        <taxon>Adhaeribacter</taxon>
    </lineage>
</organism>
<accession>A0A5N1J273</accession>
<feature type="compositionally biased region" description="Low complexity" evidence="1">
    <location>
        <begin position="159"/>
        <end position="175"/>
    </location>
</feature>
<keyword evidence="2" id="KW-0732">Signal</keyword>